<evidence type="ECO:0000259" key="2">
    <source>
        <dbReference type="Pfam" id="PF24883"/>
    </source>
</evidence>
<dbReference type="OrthoDB" id="443402at2759"/>
<reference evidence="4 5" key="1">
    <citation type="submission" date="2016-03" db="EMBL/GenBank/DDBJ databases">
        <authorList>
            <person name="Ploux O."/>
        </authorList>
    </citation>
    <scope>NUCLEOTIDE SEQUENCE [LARGE SCALE GENOMIC DNA]</scope>
    <source>
        <strain evidence="4 5">UAMH 11012</strain>
    </source>
</reference>
<proteinExistence type="predicted"/>
<dbReference type="Proteomes" id="UP000184330">
    <property type="component" value="Unassembled WGS sequence"/>
</dbReference>
<protein>
    <submittedName>
        <fullName evidence="4">Uncharacterized protein</fullName>
    </submittedName>
</protein>
<dbReference type="InterPro" id="IPR027417">
    <property type="entry name" value="P-loop_NTPase"/>
</dbReference>
<evidence type="ECO:0000313" key="5">
    <source>
        <dbReference type="Proteomes" id="UP000184330"/>
    </source>
</evidence>
<dbReference type="PANTHER" id="PTHR10039">
    <property type="entry name" value="AMELOGENIN"/>
    <property type="match status" value="1"/>
</dbReference>
<dbReference type="AlphaFoldDB" id="A0A1L7XH84"/>
<keyword evidence="5" id="KW-1185">Reference proteome</keyword>
<dbReference type="Pfam" id="PF25053">
    <property type="entry name" value="DUF7791"/>
    <property type="match status" value="1"/>
</dbReference>
<keyword evidence="1" id="KW-0677">Repeat</keyword>
<sequence>MDQLSALSLAGTIVQFVDFGSKLIKDGRELYASKTGTLQTYEELELITTDLQGVITWIRELPCSPETRSQSPPTQVPREALTSFGSICDEARSVAEEPVTRLEGLKAGRSSHRTYKSIKQAVREKIDAEALRSSARFDVLDQRTRNIVMAFAKSSQASSPEIFATLGQLFRRMEITNRVEHEQTRNAVLTAQQQYGDLFRQASAGNDSPTYQKANEMVIVPSIDMLSISRAEELRFRTEIQVLILIGLRYSTMTNRYEKILEAHPETFEWAFWECASGSLSQSNLPKWLRSNGGVYWVSGKAGSGKSCLMKHIFDEPRTRQLLAAWAGGENQFCMATFFFWNSGTAEQKFRLGFLRAILFQVLDQHPNLIPIVFPEVWAELYSKGLAKNAFVPPQSWTLRQCTFALETILCQTIVPLKLCLLIDGLDEFEGGYEGDHEELAELFNRISQTNATNVKICVSSRPWVVFKDAFKDFPTLKLEDLTYRDIELYVRDKFEHTSSFQRMLRQEPKSGPELFHEIVTQAQGVFLWVRIVVRSLLEGIRNQDSINDLSVRLRLLPTELEPLYSHLVGLIGPIYTKWASMAFQLVRLARELCSNPFGDSLPVSSGAVPLTISSLHFALENSAKYAAVKTMTHTDLFAECATTSTKMTARCAGFLELSRGDHPTSTIQYLHRTARDFVEGAERWSQLVAQTAGTDFEPSIVMMKSYLCLLNIYCRTATAVMPRWTLSKEPQIGKLVMTFMIYANHADLQVKSYKTLSKALDVVDNLMTRHLAKVETAGGTFHWSNDLYSHREFSPLVTSLLEFATIFNLTSYVEQQLKGVQPRIATLLLFSLLLPPQKSVLSPVKNKKLPNEDERSYRKSWFPTEGKSTWENVVMVVTRLSEIPEHVQQPPSLVGEDLSDCDSLCEDSFVDEGAGEQAYGHIVDTYFDEHDPLTKLQREYVLIMKHLASHGADPQAKCIDYGQKISAFQFVKHHLRLLFPKDATEILIQFNHHPLSNHAEKDVEGEKVYGISDHSFGIVL</sequence>
<evidence type="ECO:0000256" key="1">
    <source>
        <dbReference type="ARBA" id="ARBA00022737"/>
    </source>
</evidence>
<dbReference type="PANTHER" id="PTHR10039:SF5">
    <property type="entry name" value="NACHT DOMAIN-CONTAINING PROTEIN"/>
    <property type="match status" value="1"/>
</dbReference>
<feature type="domain" description="DUF7791" evidence="3">
    <location>
        <begin position="572"/>
        <end position="711"/>
    </location>
</feature>
<accession>A0A1L7XH84</accession>
<dbReference type="EMBL" id="FJOG01000026">
    <property type="protein sequence ID" value="CZR64409.1"/>
    <property type="molecule type" value="Genomic_DNA"/>
</dbReference>
<dbReference type="SUPFAM" id="SSF52540">
    <property type="entry name" value="P-loop containing nucleoside triphosphate hydrolases"/>
    <property type="match status" value="1"/>
</dbReference>
<name>A0A1L7XH84_9HELO</name>
<dbReference type="Pfam" id="PF24883">
    <property type="entry name" value="NPHP3_N"/>
    <property type="match status" value="1"/>
</dbReference>
<gene>
    <name evidence="4" type="ORF">PAC_14307</name>
</gene>
<evidence type="ECO:0000313" key="4">
    <source>
        <dbReference type="EMBL" id="CZR64409.1"/>
    </source>
</evidence>
<feature type="domain" description="Nephrocystin 3-like N-terminal" evidence="2">
    <location>
        <begin position="281"/>
        <end position="462"/>
    </location>
</feature>
<organism evidence="4 5">
    <name type="scientific">Phialocephala subalpina</name>
    <dbReference type="NCBI Taxonomy" id="576137"/>
    <lineage>
        <taxon>Eukaryota</taxon>
        <taxon>Fungi</taxon>
        <taxon>Dikarya</taxon>
        <taxon>Ascomycota</taxon>
        <taxon>Pezizomycotina</taxon>
        <taxon>Leotiomycetes</taxon>
        <taxon>Helotiales</taxon>
        <taxon>Mollisiaceae</taxon>
        <taxon>Phialocephala</taxon>
        <taxon>Phialocephala fortinii species complex</taxon>
    </lineage>
</organism>
<dbReference type="Gene3D" id="3.40.50.300">
    <property type="entry name" value="P-loop containing nucleotide triphosphate hydrolases"/>
    <property type="match status" value="1"/>
</dbReference>
<evidence type="ECO:0000259" key="3">
    <source>
        <dbReference type="Pfam" id="PF25053"/>
    </source>
</evidence>
<dbReference type="InterPro" id="IPR056693">
    <property type="entry name" value="DUF7791"/>
</dbReference>
<dbReference type="InterPro" id="IPR056884">
    <property type="entry name" value="NPHP3-like_N"/>
</dbReference>